<dbReference type="Gene3D" id="3.30.310.70">
    <property type="entry name" value="TT1751-like domain"/>
    <property type="match status" value="1"/>
</dbReference>
<proteinExistence type="predicted"/>
<accession>A0ABR8TBU8</accession>
<feature type="domain" description="DUF302" evidence="1">
    <location>
        <begin position="32"/>
        <end position="92"/>
    </location>
</feature>
<dbReference type="InterPro" id="IPR005180">
    <property type="entry name" value="DUF302"/>
</dbReference>
<organism evidence="2 3">
    <name type="scientific">Escherichia whittamii</name>
    <dbReference type="NCBI Taxonomy" id="2762229"/>
    <lineage>
        <taxon>Bacteria</taxon>
        <taxon>Pseudomonadati</taxon>
        <taxon>Pseudomonadota</taxon>
        <taxon>Gammaproteobacteria</taxon>
        <taxon>Enterobacterales</taxon>
        <taxon>Enterobacteriaceae</taxon>
        <taxon>Escherichia</taxon>
    </lineage>
</organism>
<evidence type="ECO:0000259" key="1">
    <source>
        <dbReference type="Pfam" id="PF03625"/>
    </source>
</evidence>
<protein>
    <submittedName>
        <fullName evidence="2">DUF302 domain-containing protein</fullName>
    </submittedName>
</protein>
<dbReference type="InterPro" id="IPR035923">
    <property type="entry name" value="TT1751-like_sf"/>
</dbReference>
<dbReference type="Proteomes" id="UP000605603">
    <property type="component" value="Unassembled WGS sequence"/>
</dbReference>
<name>A0ABR8TBU8_9ESCH</name>
<dbReference type="RefSeq" id="WP_191774165.1">
    <property type="nucleotide sequence ID" value="NZ_JACSQI010000004.1"/>
</dbReference>
<comment type="caution">
    <text evidence="2">The sequence shown here is derived from an EMBL/GenBank/DDBJ whole genome shotgun (WGS) entry which is preliminary data.</text>
</comment>
<dbReference type="SUPFAM" id="SSF103247">
    <property type="entry name" value="TT1751-like"/>
    <property type="match status" value="1"/>
</dbReference>
<evidence type="ECO:0000313" key="2">
    <source>
        <dbReference type="EMBL" id="MBD7973054.1"/>
    </source>
</evidence>
<dbReference type="EMBL" id="JACSQI010000004">
    <property type="protein sequence ID" value="MBD7973054.1"/>
    <property type="molecule type" value="Genomic_DNA"/>
</dbReference>
<dbReference type="CDD" id="cd14797">
    <property type="entry name" value="DUF302"/>
    <property type="match status" value="1"/>
</dbReference>
<dbReference type="PANTHER" id="PTHR38342:SF2">
    <property type="entry name" value="INNER MEMBRANE OR EXPORTED"/>
    <property type="match status" value="1"/>
</dbReference>
<sequence>MIQFNSAFDFEHTRTRLLKAVSDNGLVLFGEFDHAKAARNAGLVMPPTTVLVFGNPEKGTPLMLEHPDLALDLPFRVLLRQLPGGQVNVRFHSAEEFKCYGLDSTAIQALKKLELLVQECIQPIDSHVHKGEG</sequence>
<gene>
    <name evidence="2" type="ORF">H9644_08430</name>
</gene>
<dbReference type="PANTHER" id="PTHR38342">
    <property type="entry name" value="SLR5037 PROTEIN"/>
    <property type="match status" value="1"/>
</dbReference>
<keyword evidence="3" id="KW-1185">Reference proteome</keyword>
<reference evidence="2 3" key="1">
    <citation type="submission" date="2020-08" db="EMBL/GenBank/DDBJ databases">
        <title>A Genomic Blueprint of the Chicken Gut Microbiome.</title>
        <authorList>
            <person name="Gilroy R."/>
            <person name="Ravi A."/>
            <person name="Getino M."/>
            <person name="Pursley I."/>
            <person name="Horton D.L."/>
            <person name="Alikhan N.-F."/>
            <person name="Baker D."/>
            <person name="Gharbi K."/>
            <person name="Hall N."/>
            <person name="Watson M."/>
            <person name="Adriaenssens E.M."/>
            <person name="Foster-Nyarko E."/>
            <person name="Jarju S."/>
            <person name="Secka A."/>
            <person name="Antonio M."/>
            <person name="Oren A."/>
            <person name="Chaudhuri R."/>
            <person name="La Ragione R.M."/>
            <person name="Hildebrand F."/>
            <person name="Pallen M.J."/>
        </authorList>
    </citation>
    <scope>NUCLEOTIDE SEQUENCE [LARGE SCALE GENOMIC DNA]</scope>
    <source>
        <strain evidence="2 3">Sa2BVA5</strain>
    </source>
</reference>
<evidence type="ECO:0000313" key="3">
    <source>
        <dbReference type="Proteomes" id="UP000605603"/>
    </source>
</evidence>
<dbReference type="Pfam" id="PF03625">
    <property type="entry name" value="DUF302"/>
    <property type="match status" value="1"/>
</dbReference>